<dbReference type="PANTHER" id="PTHR46641:SF2">
    <property type="entry name" value="FMRFAMIDE RECEPTOR"/>
    <property type="match status" value="1"/>
</dbReference>
<gene>
    <name evidence="7" type="ORF">Bpfe_024526</name>
</gene>
<accession>A0AAD8B3S4</accession>
<reference evidence="7" key="2">
    <citation type="submission" date="2023-04" db="EMBL/GenBank/DDBJ databases">
        <authorList>
            <person name="Bu L."/>
            <person name="Lu L."/>
            <person name="Laidemitt M.R."/>
            <person name="Zhang S.M."/>
            <person name="Mutuku M."/>
            <person name="Mkoji G."/>
            <person name="Steinauer M."/>
            <person name="Loker E.S."/>
        </authorList>
    </citation>
    <scope>NUCLEOTIDE SEQUENCE</scope>
    <source>
        <strain evidence="7">KasaAsao</strain>
        <tissue evidence="7">Whole Snail</tissue>
    </source>
</reference>
<comment type="subcellular location">
    <subcellularLocation>
        <location evidence="1">Membrane</location>
    </subcellularLocation>
</comment>
<keyword evidence="3 5" id="KW-1133">Transmembrane helix</keyword>
<evidence type="ECO:0000256" key="2">
    <source>
        <dbReference type="ARBA" id="ARBA00022692"/>
    </source>
</evidence>
<dbReference type="InterPro" id="IPR052954">
    <property type="entry name" value="GPCR-Ligand_Int"/>
</dbReference>
<dbReference type="Pfam" id="PF10328">
    <property type="entry name" value="7TM_GPCR_Srx"/>
    <property type="match status" value="1"/>
</dbReference>
<dbReference type="PANTHER" id="PTHR46641">
    <property type="entry name" value="FMRFAMIDE RECEPTOR-RELATED"/>
    <property type="match status" value="1"/>
</dbReference>
<dbReference type="GO" id="GO:0016020">
    <property type="term" value="C:membrane"/>
    <property type="evidence" value="ECO:0007669"/>
    <property type="project" value="UniProtKB-SubCell"/>
</dbReference>
<evidence type="ECO:0000313" key="7">
    <source>
        <dbReference type="EMBL" id="KAK0046065.1"/>
    </source>
</evidence>
<evidence type="ECO:0000256" key="5">
    <source>
        <dbReference type="SAM" id="Phobius"/>
    </source>
</evidence>
<comment type="caution">
    <text evidence="7">The sequence shown here is derived from an EMBL/GenBank/DDBJ whole genome shotgun (WGS) entry which is preliminary data.</text>
</comment>
<organism evidence="7 8">
    <name type="scientific">Biomphalaria pfeifferi</name>
    <name type="common">Bloodfluke planorb</name>
    <name type="synonym">Freshwater snail</name>
    <dbReference type="NCBI Taxonomy" id="112525"/>
    <lineage>
        <taxon>Eukaryota</taxon>
        <taxon>Metazoa</taxon>
        <taxon>Spiralia</taxon>
        <taxon>Lophotrochozoa</taxon>
        <taxon>Mollusca</taxon>
        <taxon>Gastropoda</taxon>
        <taxon>Heterobranchia</taxon>
        <taxon>Euthyneura</taxon>
        <taxon>Panpulmonata</taxon>
        <taxon>Hygrophila</taxon>
        <taxon>Lymnaeoidea</taxon>
        <taxon>Planorbidae</taxon>
        <taxon>Biomphalaria</taxon>
    </lineage>
</organism>
<evidence type="ECO:0000259" key="6">
    <source>
        <dbReference type="PROSITE" id="PS50262"/>
    </source>
</evidence>
<dbReference type="EMBL" id="JASAOG010000171">
    <property type="protein sequence ID" value="KAK0046065.1"/>
    <property type="molecule type" value="Genomic_DNA"/>
</dbReference>
<dbReference type="AlphaFoldDB" id="A0AAD8B3S4"/>
<feature type="domain" description="G-protein coupled receptors family 1 profile" evidence="6">
    <location>
        <begin position="47"/>
        <end position="337"/>
    </location>
</feature>
<dbReference type="PROSITE" id="PS50262">
    <property type="entry name" value="G_PROTEIN_RECEP_F1_2"/>
    <property type="match status" value="1"/>
</dbReference>
<name>A0AAD8B3S4_BIOPF</name>
<evidence type="ECO:0000256" key="3">
    <source>
        <dbReference type="ARBA" id="ARBA00022989"/>
    </source>
</evidence>
<sequence length="360" mass="40757">MPQCRWSENVTETAVESFVAPDLTISIEEKLLLAPLHVLTSVSGVCTNAINLLILTSLGIRSSVSVATVALSISDLCTSATEMLIVVSYIISYTCQSCPVDFRSIAYIPLGWIRYPGFFISSCITTFISIERCFSVVLPFKVKQIFSTKLTSIIIILTCCLFMGIVYQIFASITVLYESVSCKYFDQSDLNYMVLTFTYKNDSSETEWIIDITCAMFLSLLSQAILIFCTVWMTFTLRSSSKVRRLERKDHTNVAGTQCKGWLKGSALSEKERRLIKVTLCLALIITGCNVPRYMTLTLFYTIFITDMAAWANTSLILWGMGDFLISLSYSSNFCVYFLLNRKFKQRFRDLFLNSKLKKK</sequence>
<dbReference type="Proteomes" id="UP001233172">
    <property type="component" value="Unassembled WGS sequence"/>
</dbReference>
<feature type="transmembrane region" description="Helical" evidence="5">
    <location>
        <begin position="316"/>
        <end position="340"/>
    </location>
</feature>
<evidence type="ECO:0000256" key="1">
    <source>
        <dbReference type="ARBA" id="ARBA00004370"/>
    </source>
</evidence>
<feature type="transmembrane region" description="Helical" evidence="5">
    <location>
        <begin position="278"/>
        <end position="304"/>
    </location>
</feature>
<keyword evidence="8" id="KW-1185">Reference proteome</keyword>
<dbReference type="InterPro" id="IPR017452">
    <property type="entry name" value="GPCR_Rhodpsn_7TM"/>
</dbReference>
<feature type="transmembrane region" description="Helical" evidence="5">
    <location>
        <begin position="150"/>
        <end position="170"/>
    </location>
</feature>
<proteinExistence type="predicted"/>
<keyword evidence="7" id="KW-0675">Receptor</keyword>
<dbReference type="SUPFAM" id="SSF81321">
    <property type="entry name" value="Family A G protein-coupled receptor-like"/>
    <property type="match status" value="1"/>
</dbReference>
<dbReference type="Gene3D" id="1.20.1070.10">
    <property type="entry name" value="Rhodopsin 7-helix transmembrane proteins"/>
    <property type="match status" value="1"/>
</dbReference>
<reference evidence="7" key="1">
    <citation type="journal article" date="2023" name="PLoS Negl. Trop. Dis.">
        <title>A genome sequence for Biomphalaria pfeifferi, the major vector snail for the human-infecting parasite Schistosoma mansoni.</title>
        <authorList>
            <person name="Bu L."/>
            <person name="Lu L."/>
            <person name="Laidemitt M.R."/>
            <person name="Zhang S.M."/>
            <person name="Mutuku M."/>
            <person name="Mkoji G."/>
            <person name="Steinauer M."/>
            <person name="Loker E.S."/>
        </authorList>
    </citation>
    <scope>NUCLEOTIDE SEQUENCE</scope>
    <source>
        <strain evidence="7">KasaAsao</strain>
    </source>
</reference>
<keyword evidence="4 5" id="KW-0472">Membrane</keyword>
<dbReference type="InterPro" id="IPR019430">
    <property type="entry name" value="7TM_GPCR_serpentine_rcpt_Srx"/>
</dbReference>
<feature type="transmembrane region" description="Helical" evidence="5">
    <location>
        <begin position="208"/>
        <end position="235"/>
    </location>
</feature>
<evidence type="ECO:0000313" key="8">
    <source>
        <dbReference type="Proteomes" id="UP001233172"/>
    </source>
</evidence>
<evidence type="ECO:0000256" key="4">
    <source>
        <dbReference type="ARBA" id="ARBA00023136"/>
    </source>
</evidence>
<keyword evidence="2 5" id="KW-0812">Transmembrane</keyword>
<protein>
    <submittedName>
        <fullName evidence="7">FMRFamide receptor</fullName>
    </submittedName>
</protein>